<keyword evidence="5" id="KW-0732">Signal</keyword>
<accession>A0A8T0X727</accession>
<dbReference type="Proteomes" id="UP000823388">
    <property type="component" value="Chromosome 1N"/>
</dbReference>
<dbReference type="GO" id="GO:0031640">
    <property type="term" value="P:killing of cells of another organism"/>
    <property type="evidence" value="ECO:0007669"/>
    <property type="project" value="UniProtKB-KW"/>
</dbReference>
<evidence type="ECO:0000256" key="1">
    <source>
        <dbReference type="ARBA" id="ARBA00006722"/>
    </source>
</evidence>
<proteinExistence type="inferred from homology"/>
<comment type="similarity">
    <text evidence="1">Belongs to the DEFL family.</text>
</comment>
<gene>
    <name evidence="6" type="ORF">PVAP13_1NG482300</name>
</gene>
<evidence type="ECO:0000256" key="4">
    <source>
        <dbReference type="ARBA" id="ARBA00022821"/>
    </source>
</evidence>
<comment type="caution">
    <text evidence="6">The sequence shown here is derived from an EMBL/GenBank/DDBJ whole genome shotgun (WGS) entry which is preliminary data.</text>
</comment>
<dbReference type="AlphaFoldDB" id="A0A8T0X727"/>
<protein>
    <submittedName>
        <fullName evidence="6">Uncharacterized protein</fullName>
    </submittedName>
</protein>
<evidence type="ECO:0000256" key="2">
    <source>
        <dbReference type="ARBA" id="ARBA00022529"/>
    </source>
</evidence>
<reference evidence="6" key="1">
    <citation type="submission" date="2020-05" db="EMBL/GenBank/DDBJ databases">
        <title>WGS assembly of Panicum virgatum.</title>
        <authorList>
            <person name="Lovell J.T."/>
            <person name="Jenkins J."/>
            <person name="Shu S."/>
            <person name="Juenger T.E."/>
            <person name="Schmutz J."/>
        </authorList>
    </citation>
    <scope>NUCLEOTIDE SEQUENCE</scope>
    <source>
        <strain evidence="6">AP13</strain>
    </source>
</reference>
<feature type="chain" id="PRO_5035839264" evidence="5">
    <location>
        <begin position="18"/>
        <end position="93"/>
    </location>
</feature>
<keyword evidence="2" id="KW-0929">Antimicrobial</keyword>
<dbReference type="GO" id="GO:0050832">
    <property type="term" value="P:defense response to fungus"/>
    <property type="evidence" value="ECO:0007669"/>
    <property type="project" value="UniProtKB-KW"/>
</dbReference>
<keyword evidence="4" id="KW-0611">Plant defense</keyword>
<dbReference type="EMBL" id="CM029038">
    <property type="protein sequence ID" value="KAG2654408.1"/>
    <property type="molecule type" value="Genomic_DNA"/>
</dbReference>
<name>A0A8T0X727_PANVG</name>
<dbReference type="InterPro" id="IPR010851">
    <property type="entry name" value="DEFL"/>
</dbReference>
<keyword evidence="3" id="KW-0295">Fungicide</keyword>
<organism evidence="6 7">
    <name type="scientific">Panicum virgatum</name>
    <name type="common">Blackwell switchgrass</name>
    <dbReference type="NCBI Taxonomy" id="38727"/>
    <lineage>
        <taxon>Eukaryota</taxon>
        <taxon>Viridiplantae</taxon>
        <taxon>Streptophyta</taxon>
        <taxon>Embryophyta</taxon>
        <taxon>Tracheophyta</taxon>
        <taxon>Spermatophyta</taxon>
        <taxon>Magnoliopsida</taxon>
        <taxon>Liliopsida</taxon>
        <taxon>Poales</taxon>
        <taxon>Poaceae</taxon>
        <taxon>PACMAD clade</taxon>
        <taxon>Panicoideae</taxon>
        <taxon>Panicodae</taxon>
        <taxon>Paniceae</taxon>
        <taxon>Panicinae</taxon>
        <taxon>Panicum</taxon>
        <taxon>Panicum sect. Hiantes</taxon>
    </lineage>
</organism>
<keyword evidence="7" id="KW-1185">Reference proteome</keyword>
<evidence type="ECO:0000313" key="7">
    <source>
        <dbReference type="Proteomes" id="UP000823388"/>
    </source>
</evidence>
<evidence type="ECO:0000256" key="5">
    <source>
        <dbReference type="SAM" id="SignalP"/>
    </source>
</evidence>
<evidence type="ECO:0000256" key="3">
    <source>
        <dbReference type="ARBA" id="ARBA00022577"/>
    </source>
</evidence>
<feature type="signal peptide" evidence="5">
    <location>
        <begin position="1"/>
        <end position="17"/>
    </location>
</feature>
<evidence type="ECO:0000313" key="6">
    <source>
        <dbReference type="EMBL" id="KAG2654408.1"/>
    </source>
</evidence>
<sequence length="93" mass="9791">MLLTVAMALLLSTGICATRASAPASGLGLDKFPPKHAPEPGPGLYSCSKILYSSGCHAETCLDKCFSQMKGDGLCIHKACKCSYKCKQPPLDI</sequence>
<dbReference type="Pfam" id="PF07333">
    <property type="entry name" value="SLR1-BP"/>
    <property type="match status" value="1"/>
</dbReference>